<organism evidence="1 2">
    <name type="scientific">Candidatus Manganitrophus noduliformans</name>
    <dbReference type="NCBI Taxonomy" id="2606439"/>
    <lineage>
        <taxon>Bacteria</taxon>
        <taxon>Pseudomonadati</taxon>
        <taxon>Nitrospirota</taxon>
        <taxon>Nitrospiria</taxon>
        <taxon>Candidatus Troglogloeales</taxon>
        <taxon>Candidatus Manganitrophaceae</taxon>
        <taxon>Candidatus Manganitrophus</taxon>
    </lineage>
</organism>
<reference evidence="1 2" key="1">
    <citation type="journal article" date="2020" name="Nature">
        <title>Bacterial chemolithoautotrophy via manganese oxidation.</title>
        <authorList>
            <person name="Yu H."/>
            <person name="Leadbetter J.R."/>
        </authorList>
    </citation>
    <scope>NUCLEOTIDE SEQUENCE [LARGE SCALE GENOMIC DNA]</scope>
    <source>
        <strain evidence="1 2">Mn-1</strain>
    </source>
</reference>
<dbReference type="Proteomes" id="UP000534783">
    <property type="component" value="Unassembled WGS sequence"/>
</dbReference>
<name>A0A7X6DTS0_9BACT</name>
<protein>
    <submittedName>
        <fullName evidence="1">Uncharacterized protein</fullName>
    </submittedName>
</protein>
<comment type="caution">
    <text evidence="1">The sequence shown here is derived from an EMBL/GenBank/DDBJ whole genome shotgun (WGS) entry which is preliminary data.</text>
</comment>
<accession>A0A7X6DTS0</accession>
<evidence type="ECO:0000313" key="1">
    <source>
        <dbReference type="EMBL" id="NKE73250.1"/>
    </source>
</evidence>
<sequence length="71" mass="8249">MHCPCLGKAESTEGEAECRAREWVFEPSSLELDQYCTTRLHRWCPLYRALMSTPTVYRSGKMRREPQKAIG</sequence>
<evidence type="ECO:0000313" key="2">
    <source>
        <dbReference type="Proteomes" id="UP000534783"/>
    </source>
</evidence>
<proteinExistence type="predicted"/>
<dbReference type="EMBL" id="VTOW01000005">
    <property type="protein sequence ID" value="NKE73250.1"/>
    <property type="molecule type" value="Genomic_DNA"/>
</dbReference>
<dbReference type="AlphaFoldDB" id="A0A7X6DTS0"/>
<gene>
    <name evidence="1" type="ORF">MNODULE_21055</name>
</gene>
<dbReference type="RefSeq" id="WP_168063182.1">
    <property type="nucleotide sequence ID" value="NZ_VTOW01000005.1"/>
</dbReference>
<keyword evidence="2" id="KW-1185">Reference proteome</keyword>